<dbReference type="InterPro" id="IPR005135">
    <property type="entry name" value="Endo/exonuclease/phosphatase"/>
</dbReference>
<reference evidence="3 4" key="1">
    <citation type="submission" date="2024-01" db="EMBL/GenBank/DDBJ databases">
        <title>Genome assemblies of Stephania.</title>
        <authorList>
            <person name="Yang L."/>
        </authorList>
    </citation>
    <scope>NUCLEOTIDE SEQUENCE [LARGE SCALE GENOMIC DNA]</scope>
    <source>
        <strain evidence="3">JXDWG</strain>
        <tissue evidence="3">Leaf</tissue>
    </source>
</reference>
<feature type="domain" description="Endonuclease/exonuclease/phosphatase" evidence="2">
    <location>
        <begin position="72"/>
        <end position="145"/>
    </location>
</feature>
<proteinExistence type="predicted"/>
<feature type="compositionally biased region" description="Low complexity" evidence="1">
    <location>
        <begin position="232"/>
        <end position="246"/>
    </location>
</feature>
<dbReference type="GO" id="GO:0000175">
    <property type="term" value="F:3'-5'-RNA exonuclease activity"/>
    <property type="evidence" value="ECO:0007669"/>
    <property type="project" value="TreeGrafter"/>
</dbReference>
<feature type="region of interest" description="Disordered" evidence="1">
    <location>
        <begin position="231"/>
        <end position="268"/>
    </location>
</feature>
<feature type="region of interest" description="Disordered" evidence="1">
    <location>
        <begin position="140"/>
        <end position="161"/>
    </location>
</feature>
<dbReference type="EMBL" id="JBBNAG010000003">
    <property type="protein sequence ID" value="KAK9149732.1"/>
    <property type="molecule type" value="Genomic_DNA"/>
</dbReference>
<dbReference type="SUPFAM" id="SSF56219">
    <property type="entry name" value="DNase I-like"/>
    <property type="match status" value="1"/>
</dbReference>
<organism evidence="3 4">
    <name type="scientific">Stephania cephalantha</name>
    <dbReference type="NCBI Taxonomy" id="152367"/>
    <lineage>
        <taxon>Eukaryota</taxon>
        <taxon>Viridiplantae</taxon>
        <taxon>Streptophyta</taxon>
        <taxon>Embryophyta</taxon>
        <taxon>Tracheophyta</taxon>
        <taxon>Spermatophyta</taxon>
        <taxon>Magnoliopsida</taxon>
        <taxon>Ranunculales</taxon>
        <taxon>Menispermaceae</taxon>
        <taxon>Menispermoideae</taxon>
        <taxon>Cissampelideae</taxon>
        <taxon>Stephania</taxon>
    </lineage>
</organism>
<name>A0AAP0KEE7_9MAGN</name>
<dbReference type="InterPro" id="IPR036691">
    <property type="entry name" value="Endo/exonu/phosph_ase_sf"/>
</dbReference>
<keyword evidence="4" id="KW-1185">Reference proteome</keyword>
<dbReference type="Pfam" id="PF03372">
    <property type="entry name" value="Exo_endo_phos"/>
    <property type="match status" value="1"/>
</dbReference>
<feature type="compositionally biased region" description="Basic and acidic residues" evidence="1">
    <location>
        <begin position="247"/>
        <end position="268"/>
    </location>
</feature>
<dbReference type="Proteomes" id="UP001419268">
    <property type="component" value="Unassembled WGS sequence"/>
</dbReference>
<gene>
    <name evidence="3" type="ORF">Scep_008489</name>
</gene>
<dbReference type="Gene3D" id="3.60.10.10">
    <property type="entry name" value="Endonuclease/exonuclease/phosphatase"/>
    <property type="match status" value="2"/>
</dbReference>
<evidence type="ECO:0000256" key="1">
    <source>
        <dbReference type="SAM" id="MobiDB-lite"/>
    </source>
</evidence>
<dbReference type="PANTHER" id="PTHR12121:SF85">
    <property type="entry name" value="CARBON CATABOLITE REPRESSOR PROTEIN 4 HOMOLOG 6"/>
    <property type="match status" value="1"/>
</dbReference>
<accession>A0AAP0KEE7</accession>
<dbReference type="AlphaFoldDB" id="A0AAP0KEE7"/>
<evidence type="ECO:0000313" key="4">
    <source>
        <dbReference type="Proteomes" id="UP001419268"/>
    </source>
</evidence>
<sequence length="542" mass="59889">MFKLLHEECIEFNKFGLRDNVAQICVLESRNQNHAVDGSGNFPSSSNDGNRVVMCNIHVLYNPKRGEIKLGQVRMLLERAYAVSSLWDDAPVVLCGDFNCTPKSPLYNFISEQKLNLTGVSRDQISGQSSGQLYALEPYRWSPGHHTNRNPSPDNQNGASLSNAEKNFDVMHDKPIQTGNTPSTNNFMQLQSDNMPLDMSNKSYFDVHSKCENTKSGTTTEGKVANVNDIEPSSSHYIPIGSPSSSHSEDHSSQVVASEEKESSNFSLEKENLCREESIYFSGNGVEFDESANASISETSPALQSDALFNEEIKASTPISFENIACESATSEDSGFSSTSANRAYQVGESDASASVDLDVDKKLVDLSLINDVEVKSRTESIGEDLDQCTELPRESQPTPLSDEVQIEKISSPSVDYGIANVEKNSYDLYLWTPMEIQTASGNAECTTIEHPLKLRSTYAEVEDYSGTRDLNKEPLVTSYNRRFMGTVDYIWCSDGLQTVKVLDTIPKQAMQWTPGFPTPKWGSDHLALASQLAFTKKVNQS</sequence>
<feature type="compositionally biased region" description="Polar residues" evidence="1">
    <location>
        <begin position="149"/>
        <end position="161"/>
    </location>
</feature>
<protein>
    <recommendedName>
        <fullName evidence="2">Endonuclease/exonuclease/phosphatase domain-containing protein</fullName>
    </recommendedName>
</protein>
<comment type="caution">
    <text evidence="3">The sequence shown here is derived from an EMBL/GenBank/DDBJ whole genome shotgun (WGS) entry which is preliminary data.</text>
</comment>
<evidence type="ECO:0000313" key="3">
    <source>
        <dbReference type="EMBL" id="KAK9149732.1"/>
    </source>
</evidence>
<evidence type="ECO:0000259" key="2">
    <source>
        <dbReference type="Pfam" id="PF03372"/>
    </source>
</evidence>
<dbReference type="PANTHER" id="PTHR12121">
    <property type="entry name" value="CARBON CATABOLITE REPRESSOR PROTEIN 4"/>
    <property type="match status" value="1"/>
</dbReference>
<dbReference type="InterPro" id="IPR050410">
    <property type="entry name" value="CCR4/nocturin_mRNA_transcr"/>
</dbReference>